<dbReference type="OrthoDB" id="6730090at2"/>
<dbReference type="RefSeq" id="WP_072307450.1">
    <property type="nucleotide sequence ID" value="NZ_FMIQ01000006.1"/>
</dbReference>
<dbReference type="STRING" id="569.A6V27_19085"/>
<evidence type="ECO:0000256" key="1">
    <source>
        <dbReference type="ARBA" id="ARBA00022729"/>
    </source>
</evidence>
<dbReference type="Pfam" id="PF16967">
    <property type="entry name" value="TcfC"/>
    <property type="match status" value="1"/>
</dbReference>
<gene>
    <name evidence="4" type="ORF">BN1044_00549</name>
</gene>
<accession>A0A1C6YW59</accession>
<reference evidence="4 5" key="1">
    <citation type="submission" date="2016-09" db="EMBL/GenBank/DDBJ databases">
        <authorList>
            <person name="Capua I."/>
            <person name="De Benedictis P."/>
            <person name="Joannis T."/>
            <person name="Lombin L.H."/>
            <person name="Cattoli G."/>
        </authorList>
    </citation>
    <scope>NUCLEOTIDE SEQUENCE [LARGE SCALE GENOMIC DNA]</scope>
    <source>
        <strain evidence="4 5">GB001</strain>
    </source>
</reference>
<evidence type="ECO:0000259" key="2">
    <source>
        <dbReference type="Pfam" id="PF15976"/>
    </source>
</evidence>
<evidence type="ECO:0000259" key="3">
    <source>
        <dbReference type="Pfam" id="PF16967"/>
    </source>
</evidence>
<dbReference type="Pfam" id="PF15976">
    <property type="entry name" value="CooC_C"/>
    <property type="match status" value="1"/>
</dbReference>
<evidence type="ECO:0000313" key="4">
    <source>
        <dbReference type="EMBL" id="SCM51096.1"/>
    </source>
</evidence>
<dbReference type="Proteomes" id="UP000094844">
    <property type="component" value="Unassembled WGS sequence"/>
</dbReference>
<dbReference type="AlphaFoldDB" id="A0A1C6YW59"/>
<organism evidence="4 5">
    <name type="scientific">Hafnia alvei</name>
    <dbReference type="NCBI Taxonomy" id="569"/>
    <lineage>
        <taxon>Bacteria</taxon>
        <taxon>Pseudomonadati</taxon>
        <taxon>Pseudomonadota</taxon>
        <taxon>Gammaproteobacteria</taxon>
        <taxon>Enterobacterales</taxon>
        <taxon>Hafniaceae</taxon>
        <taxon>Hafnia</taxon>
    </lineage>
</organism>
<feature type="domain" description="Pilus assembly protein E-set like" evidence="3">
    <location>
        <begin position="264"/>
        <end position="312"/>
    </location>
</feature>
<name>A0A1C6YW59_HAFAL</name>
<dbReference type="InterPro" id="IPR031917">
    <property type="entry name" value="Pilus_assem_C"/>
</dbReference>
<keyword evidence="1" id="KW-0732">Signal</keyword>
<proteinExistence type="predicted"/>
<dbReference type="InterPro" id="IPR032636">
    <property type="entry name" value="Pilus_assem_E-set-like_dom"/>
</dbReference>
<dbReference type="PROSITE" id="PS51257">
    <property type="entry name" value="PROKAR_LIPOPROTEIN"/>
    <property type="match status" value="1"/>
</dbReference>
<sequence>MNNKITASIVILGVGFGCAFTPLMASSIPLPAGFEDIFNAKQSGVLDIIYADSSIGSIGVEFDQNDVLLMSPQVIVDQITAVDMPALSVSAAELLKKLSVPLRRVNKQGFSQDEIVATVNESDASVHLIFPGTLFKAGDKGYDKTYIPHRSLAGFVHSHNLNYLSDTYGDSLSLSSNDTLNLTGNSYVKGAWSYSKEIDFNLDELALYLEHENTRFKAGRQRLSDNLVSSTPSVTYSFFNPVSFDGISLGYMTDNYLNPGDGAASPVTVYLPQAGTVEVYRNGRLIDLQQFPAGLQHLKTEGWPSGGYDVLLVSKLVNGSREEKLQPFLKRNGSFRSGDLEYVVQLGRYDDHQGQFSSNRYACRHCDKDDNDPNQNGSPSHFAGVSLGYTTNSVMSLGSGFLLDNEDGYANASLDLPINSWFAERLYADGVMGADGSTGYQVGLMKNLYALSMNMSYRDNRFKGDEQDYHRYGLVPAYDFEYLQFGANTFLPWNIGLGVNFGLNTLYQDYGRQNKTEFESWDVNLNRDFTLSDYLNLRVDLGYHRGINELVNRYSHNSTTEDKIFAQFTLGMRERSYNHYQSLYLRSRMSDEGSKQNIYSADYSLNLDNPEFDRGGKYTVNASVNHGPNSENNSGAGIVMDNDYGYTSVGVSKSFGNNNYSQQYLSQRSGFAIGDGEFGYGKVDNTAALIVDASSLPEDQYFEVRNRSNEPVVVEGGKKTTLTIQPYQKISPKAEQVYTTDTNAFYNLSTQSSSTWAMPGQVYHVKVNATKNQTVTGRLYLDGVPLANARVVGGNAMTDAEGLFVGDFTLDTDSQLDKLKVNKEGQGYVCPLNSSNVKMTQGIMQIREVNCETE</sequence>
<protein>
    <submittedName>
        <fullName evidence="4">Outer membrane usher protein FimD/PapC</fullName>
    </submittedName>
</protein>
<feature type="domain" description="Pilus assembly protein C-terminal" evidence="2">
    <location>
        <begin position="758"/>
        <end position="851"/>
    </location>
</feature>
<evidence type="ECO:0000313" key="5">
    <source>
        <dbReference type="Proteomes" id="UP000094844"/>
    </source>
</evidence>
<dbReference type="EMBL" id="FMIQ01000006">
    <property type="protein sequence ID" value="SCM51096.1"/>
    <property type="molecule type" value="Genomic_DNA"/>
</dbReference>